<dbReference type="AlphaFoldDB" id="A0A414PAR4"/>
<evidence type="ECO:0000313" key="3">
    <source>
        <dbReference type="Proteomes" id="UP000284902"/>
    </source>
</evidence>
<gene>
    <name evidence="2" type="ORF">DW672_00770</name>
</gene>
<dbReference type="EMBL" id="QRHG01000001">
    <property type="protein sequence ID" value="RHF63410.1"/>
    <property type="molecule type" value="Genomic_DNA"/>
</dbReference>
<accession>A0A414PAR4</accession>
<comment type="caution">
    <text evidence="2">The sequence shown here is derived from an EMBL/GenBank/DDBJ whole genome shotgun (WGS) entry which is preliminary data.</text>
</comment>
<evidence type="ECO:0000313" key="2">
    <source>
        <dbReference type="EMBL" id="RHF63410.1"/>
    </source>
</evidence>
<keyword evidence="1" id="KW-1133">Transmembrane helix</keyword>
<name>A0A414PAR4_9FIRM</name>
<dbReference type="PIRSF" id="PIRSF027391">
    <property type="entry name" value="Hpre_diP_synt_I"/>
    <property type="match status" value="1"/>
</dbReference>
<feature type="transmembrane region" description="Helical" evidence="1">
    <location>
        <begin position="100"/>
        <end position="125"/>
    </location>
</feature>
<dbReference type="Proteomes" id="UP000284902">
    <property type="component" value="Unassembled WGS sequence"/>
</dbReference>
<dbReference type="InterPro" id="IPR010898">
    <property type="entry name" value="Hpre_diP_synth_I"/>
</dbReference>
<dbReference type="RefSeq" id="WP_118212325.1">
    <property type="nucleotide sequence ID" value="NZ_JAQEAN010000001.1"/>
</dbReference>
<dbReference type="InterPro" id="IPR014535">
    <property type="entry name" value="Hpre_diP_synt_I"/>
</dbReference>
<dbReference type="Gene3D" id="1.10.1760.20">
    <property type="match status" value="1"/>
</dbReference>
<sequence length="163" mass="17289">MKNKVAVFGVFTSLALILSYVELLIPINFGIPGMKLGLANLLVVILLYKCGPRDALLLSVIRILLSGLIFGNMFSIFYSLGGGLLSLAVMVFLKKTGQFTVAGISIGGGASHNVGQLLVAMFVVQTYQVGYYLPVLLIAGVITGAVIGILSAEVLKRTQSIRL</sequence>
<dbReference type="Pfam" id="PF07456">
    <property type="entry name" value="Hpre_diP_synt_I"/>
    <property type="match status" value="1"/>
</dbReference>
<feature type="transmembrane region" description="Helical" evidence="1">
    <location>
        <begin position="131"/>
        <end position="155"/>
    </location>
</feature>
<proteinExistence type="predicted"/>
<feature type="transmembrane region" description="Helical" evidence="1">
    <location>
        <begin position="76"/>
        <end position="93"/>
    </location>
</feature>
<organism evidence="2 3">
    <name type="scientific">[Ruminococcus] lactaris</name>
    <dbReference type="NCBI Taxonomy" id="46228"/>
    <lineage>
        <taxon>Bacteria</taxon>
        <taxon>Bacillati</taxon>
        <taxon>Bacillota</taxon>
        <taxon>Clostridia</taxon>
        <taxon>Lachnospirales</taxon>
        <taxon>Lachnospiraceae</taxon>
        <taxon>Mediterraneibacter</taxon>
    </lineage>
</organism>
<evidence type="ECO:0000256" key="1">
    <source>
        <dbReference type="SAM" id="Phobius"/>
    </source>
</evidence>
<reference evidence="2 3" key="1">
    <citation type="submission" date="2018-08" db="EMBL/GenBank/DDBJ databases">
        <title>A genome reference for cultivated species of the human gut microbiota.</title>
        <authorList>
            <person name="Zou Y."/>
            <person name="Xue W."/>
            <person name="Luo G."/>
        </authorList>
    </citation>
    <scope>NUCLEOTIDE SEQUENCE [LARGE SCALE GENOMIC DNA]</scope>
    <source>
        <strain evidence="2 3">AM25-1LB</strain>
    </source>
</reference>
<protein>
    <submittedName>
        <fullName evidence="2">Heptaprenyl diphosphate synthase</fullName>
    </submittedName>
</protein>
<keyword evidence="1" id="KW-0472">Membrane</keyword>
<keyword evidence="1" id="KW-0812">Transmembrane</keyword>